<feature type="compositionally biased region" description="Polar residues" evidence="1">
    <location>
        <begin position="250"/>
        <end position="263"/>
    </location>
</feature>
<proteinExistence type="predicted"/>
<evidence type="ECO:0000313" key="2">
    <source>
        <dbReference type="EMBL" id="CAE0755413.1"/>
    </source>
</evidence>
<evidence type="ECO:0000256" key="1">
    <source>
        <dbReference type="SAM" id="MobiDB-lite"/>
    </source>
</evidence>
<reference evidence="2" key="1">
    <citation type="submission" date="2021-01" db="EMBL/GenBank/DDBJ databases">
        <authorList>
            <person name="Corre E."/>
            <person name="Pelletier E."/>
            <person name="Niang G."/>
            <person name="Scheremetjew M."/>
            <person name="Finn R."/>
            <person name="Kale V."/>
            <person name="Holt S."/>
            <person name="Cochrane G."/>
            <person name="Meng A."/>
            <person name="Brown T."/>
            <person name="Cohen L."/>
        </authorList>
    </citation>
    <scope>NUCLEOTIDE SEQUENCE</scope>
    <source>
        <strain evidence="2">CCMP645</strain>
    </source>
</reference>
<feature type="region of interest" description="Disordered" evidence="1">
    <location>
        <begin position="236"/>
        <end position="263"/>
    </location>
</feature>
<protein>
    <submittedName>
        <fullName evidence="2">Uncharacterized protein</fullName>
    </submittedName>
</protein>
<name>A0A7S4B715_CHRCT</name>
<organism evidence="2">
    <name type="scientific">Chrysotila carterae</name>
    <name type="common">Marine alga</name>
    <name type="synonym">Syracosphaera carterae</name>
    <dbReference type="NCBI Taxonomy" id="13221"/>
    <lineage>
        <taxon>Eukaryota</taxon>
        <taxon>Haptista</taxon>
        <taxon>Haptophyta</taxon>
        <taxon>Prymnesiophyceae</taxon>
        <taxon>Isochrysidales</taxon>
        <taxon>Isochrysidaceae</taxon>
        <taxon>Chrysotila</taxon>
    </lineage>
</organism>
<accession>A0A7S4B715</accession>
<feature type="region of interest" description="Disordered" evidence="1">
    <location>
        <begin position="313"/>
        <end position="363"/>
    </location>
</feature>
<sequence>MDSPVHAFGFHKTQQELRSRSHLTHPRTQVAFSTRTEDIEGTAAGSHRPCRMRQVATDPLDPVYPHELEALQRQLAKEARAERKSGSMQRELQRRKRRALREAALLRELAPAVGGKDHIGSIFKGEETLQKRAAKLPPRTRKDFRDINRISDIEGSSPLQRFGRNSEGKERSLAFAAEYATLDKQQIMPEELHWQSASTRTARSAPQAYMDNNHAATSTPAALEVSKLLEQLHLSPTQRSRVLSRRADTAQRSMQNPLGSRASSNGVLRAKSRVDYGDVVDRSSPWYTGGYGKSDPYEMMHSQKKLETHLDFPGMSLSQRPNVAGVRPSDGSLDRRKCGSSSRSSEIRNMSIRSQSAGHLARR</sequence>
<dbReference type="EMBL" id="HBIZ01013188">
    <property type="protein sequence ID" value="CAE0755413.1"/>
    <property type="molecule type" value="Transcribed_RNA"/>
</dbReference>
<dbReference type="AlphaFoldDB" id="A0A7S4B715"/>
<gene>
    <name evidence="2" type="ORF">PCAR00345_LOCUS8000</name>
</gene>
<feature type="region of interest" description="Disordered" evidence="1">
    <location>
        <begin position="1"/>
        <end position="25"/>
    </location>
</feature>
<feature type="compositionally biased region" description="Low complexity" evidence="1">
    <location>
        <begin position="339"/>
        <end position="354"/>
    </location>
</feature>